<accession>A0AAP2DHR4</accession>
<proteinExistence type="predicted"/>
<dbReference type="AlphaFoldDB" id="A0AAP2DHR4"/>
<dbReference type="Pfam" id="PF06283">
    <property type="entry name" value="ThuA"/>
    <property type="match status" value="1"/>
</dbReference>
<feature type="domain" description="ThuA-like" evidence="1">
    <location>
        <begin position="28"/>
        <end position="249"/>
    </location>
</feature>
<dbReference type="SUPFAM" id="SSF52317">
    <property type="entry name" value="Class I glutamine amidotransferase-like"/>
    <property type="match status" value="1"/>
</dbReference>
<dbReference type="EMBL" id="JAHESF010000002">
    <property type="protein sequence ID" value="MBT1695623.1"/>
    <property type="molecule type" value="Genomic_DNA"/>
</dbReference>
<evidence type="ECO:0000313" key="2">
    <source>
        <dbReference type="EMBL" id="MBT1695623.1"/>
    </source>
</evidence>
<sequence length="272" mass="30744">MIAGFTLIVITAFTPVAIQEKVNWKKVNVLVYTKNGKGYVHENIPYAVECIKKLGTQHGFKVDVSDTATVFTTENLKQYSVIIFASTNNDVFDTDAQRLAFRRYIEAGGGFVGIHSVVGTERNWKWFKALAGGSFVWHPKFQRYRVVTVDPGHASLEGIPQVWEREDECYFQKEMNPAIHTIMAHDLTSLDGNDKEKVTTLAGPYTELYPAVWHHRFDGGYVWITALGHHKKDYEDPLFVKHLLNGIAFVAGQVKKPDPAKAYATIKDEPVR</sequence>
<comment type="caution">
    <text evidence="2">The sequence shown here is derived from an EMBL/GenBank/DDBJ whole genome shotgun (WGS) entry which is preliminary data.</text>
</comment>
<protein>
    <submittedName>
        <fullName evidence="2">ThuA domain-containing protein</fullName>
    </submittedName>
</protein>
<dbReference type="PANTHER" id="PTHR40469">
    <property type="entry name" value="SECRETED GLYCOSYL HYDROLASE"/>
    <property type="match status" value="1"/>
</dbReference>
<evidence type="ECO:0000313" key="3">
    <source>
        <dbReference type="Proteomes" id="UP001319200"/>
    </source>
</evidence>
<organism evidence="2 3">
    <name type="scientific">Chryseosolibacter histidini</name>
    <dbReference type="NCBI Taxonomy" id="2782349"/>
    <lineage>
        <taxon>Bacteria</taxon>
        <taxon>Pseudomonadati</taxon>
        <taxon>Bacteroidota</taxon>
        <taxon>Cytophagia</taxon>
        <taxon>Cytophagales</taxon>
        <taxon>Chryseotaleaceae</taxon>
        <taxon>Chryseosolibacter</taxon>
    </lineage>
</organism>
<gene>
    <name evidence="2" type="ORF">KK083_01965</name>
</gene>
<name>A0AAP2DHR4_9BACT</name>
<dbReference type="Gene3D" id="3.40.50.880">
    <property type="match status" value="1"/>
</dbReference>
<dbReference type="InterPro" id="IPR029062">
    <property type="entry name" value="Class_I_gatase-like"/>
</dbReference>
<dbReference type="Proteomes" id="UP001319200">
    <property type="component" value="Unassembled WGS sequence"/>
</dbReference>
<dbReference type="PANTHER" id="PTHR40469:SF2">
    <property type="entry name" value="GALACTOSE-BINDING DOMAIN-LIKE SUPERFAMILY PROTEIN"/>
    <property type="match status" value="1"/>
</dbReference>
<dbReference type="InterPro" id="IPR029010">
    <property type="entry name" value="ThuA-like"/>
</dbReference>
<reference evidence="2 3" key="1">
    <citation type="submission" date="2021-05" db="EMBL/GenBank/DDBJ databases">
        <title>A Polyphasic approach of four new species of the genus Ohtaekwangia: Ohtaekwangia histidinii sp. nov., Ohtaekwangia cretensis sp. nov., Ohtaekwangia indiensis sp. nov., Ohtaekwangia reichenbachii sp. nov. from diverse environment.</title>
        <authorList>
            <person name="Octaviana S."/>
        </authorList>
    </citation>
    <scope>NUCLEOTIDE SEQUENCE [LARGE SCALE GENOMIC DNA]</scope>
    <source>
        <strain evidence="2 3">PWU4</strain>
    </source>
</reference>
<evidence type="ECO:0000259" key="1">
    <source>
        <dbReference type="Pfam" id="PF06283"/>
    </source>
</evidence>
<keyword evidence="3" id="KW-1185">Reference proteome</keyword>